<evidence type="ECO:0000259" key="12">
    <source>
        <dbReference type="PROSITE" id="PS51898"/>
    </source>
</evidence>
<dbReference type="Proteomes" id="UP000427906">
    <property type="component" value="Chromosome"/>
</dbReference>
<dbReference type="Gene3D" id="1.10.150.130">
    <property type="match status" value="1"/>
</dbReference>
<accession>A0A5K7YDW2</accession>
<evidence type="ECO:0000256" key="4">
    <source>
        <dbReference type="ARBA" id="ARBA00022490"/>
    </source>
</evidence>
<keyword evidence="5 11" id="KW-0132">Cell division</keyword>
<evidence type="ECO:0000256" key="2">
    <source>
        <dbReference type="ARBA" id="ARBA00010450"/>
    </source>
</evidence>
<dbReference type="InterPro" id="IPR010998">
    <property type="entry name" value="Integrase_recombinase_N"/>
</dbReference>
<evidence type="ECO:0000256" key="1">
    <source>
        <dbReference type="ARBA" id="ARBA00004496"/>
    </source>
</evidence>
<dbReference type="InterPro" id="IPR044068">
    <property type="entry name" value="CB"/>
</dbReference>
<keyword evidence="8 11" id="KW-0238">DNA-binding</keyword>
<dbReference type="HAMAP" id="MF_01807">
    <property type="entry name" value="Recomb_XerD"/>
    <property type="match status" value="1"/>
</dbReference>
<feature type="active site" description="O-(3'-phospho-DNA)-tyrosine intermediate" evidence="11">
    <location>
        <position position="282"/>
    </location>
</feature>
<dbReference type="Pfam" id="PF02899">
    <property type="entry name" value="Phage_int_SAM_1"/>
    <property type="match status" value="1"/>
</dbReference>
<dbReference type="InterPro" id="IPR013762">
    <property type="entry name" value="Integrase-like_cat_sf"/>
</dbReference>
<dbReference type="Gene3D" id="1.10.443.10">
    <property type="entry name" value="Intergrase catalytic core"/>
    <property type="match status" value="1"/>
</dbReference>
<dbReference type="GO" id="GO:0005737">
    <property type="term" value="C:cytoplasm"/>
    <property type="evidence" value="ECO:0007669"/>
    <property type="project" value="UniProtKB-SubCell"/>
</dbReference>
<evidence type="ECO:0000256" key="11">
    <source>
        <dbReference type="HAMAP-Rule" id="MF_01807"/>
    </source>
</evidence>
<dbReference type="NCBIfam" id="NF040815">
    <property type="entry name" value="recomb_XerA_Arch"/>
    <property type="match status" value="1"/>
</dbReference>
<dbReference type="AlphaFoldDB" id="A0A5K7YDW2"/>
<feature type="domain" description="Core-binding (CB)" evidence="13">
    <location>
        <begin position="5"/>
        <end position="91"/>
    </location>
</feature>
<gene>
    <name evidence="14" type="primary">xerD_1</name>
    <name evidence="11" type="synonym">xerD</name>
    <name evidence="14" type="ORF">DSCA_07630</name>
</gene>
<evidence type="ECO:0000256" key="3">
    <source>
        <dbReference type="ARBA" id="ARBA00015810"/>
    </source>
</evidence>
<keyword evidence="6 11" id="KW-0159">Chromosome partition</keyword>
<dbReference type="InterPro" id="IPR002104">
    <property type="entry name" value="Integrase_catalytic"/>
</dbReference>
<dbReference type="HAMAP" id="MF_01808">
    <property type="entry name" value="Recomb_XerC_XerD"/>
    <property type="match status" value="1"/>
</dbReference>
<evidence type="ECO:0000313" key="15">
    <source>
        <dbReference type="Proteomes" id="UP000427906"/>
    </source>
</evidence>
<dbReference type="SUPFAM" id="SSF56349">
    <property type="entry name" value="DNA breaking-rejoining enzymes"/>
    <property type="match status" value="1"/>
</dbReference>
<dbReference type="GO" id="GO:0003677">
    <property type="term" value="F:DNA binding"/>
    <property type="evidence" value="ECO:0007669"/>
    <property type="project" value="UniProtKB-UniRule"/>
</dbReference>
<comment type="similarity">
    <text evidence="2 11">Belongs to the 'phage' integrase family. XerD subfamily.</text>
</comment>
<organism evidence="14 15">
    <name type="scientific">Desulfosarcina alkanivorans</name>
    <dbReference type="NCBI Taxonomy" id="571177"/>
    <lineage>
        <taxon>Bacteria</taxon>
        <taxon>Pseudomonadati</taxon>
        <taxon>Thermodesulfobacteriota</taxon>
        <taxon>Desulfobacteria</taxon>
        <taxon>Desulfobacterales</taxon>
        <taxon>Desulfosarcinaceae</taxon>
        <taxon>Desulfosarcina</taxon>
    </lineage>
</organism>
<dbReference type="PROSITE" id="PS51898">
    <property type="entry name" value="TYR_RECOMBINASE"/>
    <property type="match status" value="1"/>
</dbReference>
<feature type="active site" evidence="11">
    <location>
        <position position="247"/>
    </location>
</feature>
<feature type="active site" evidence="11">
    <location>
        <position position="250"/>
    </location>
</feature>
<keyword evidence="10 11" id="KW-0131">Cell cycle</keyword>
<reference evidence="14 15" key="1">
    <citation type="submission" date="2019-11" db="EMBL/GenBank/DDBJ databases">
        <title>Comparative genomics of hydrocarbon-degrading Desulfosarcina strains.</title>
        <authorList>
            <person name="Watanabe M."/>
            <person name="Kojima H."/>
            <person name="Fukui M."/>
        </authorList>
    </citation>
    <scope>NUCLEOTIDE SEQUENCE [LARGE SCALE GENOMIC DNA]</scope>
    <source>
        <strain evidence="14 15">PL12</strain>
    </source>
</reference>
<evidence type="ECO:0000256" key="8">
    <source>
        <dbReference type="ARBA" id="ARBA00023125"/>
    </source>
</evidence>
<protein>
    <recommendedName>
        <fullName evidence="3 11">Tyrosine recombinase XerD</fullName>
    </recommendedName>
</protein>
<evidence type="ECO:0000256" key="5">
    <source>
        <dbReference type="ARBA" id="ARBA00022618"/>
    </source>
</evidence>
<evidence type="ECO:0000256" key="10">
    <source>
        <dbReference type="ARBA" id="ARBA00023306"/>
    </source>
</evidence>
<dbReference type="InterPro" id="IPR023009">
    <property type="entry name" value="Tyrosine_recombinase_XerC/XerD"/>
</dbReference>
<dbReference type="KEGG" id="dalk:DSCA_07630"/>
<feature type="active site" evidence="11">
    <location>
        <position position="273"/>
    </location>
</feature>
<evidence type="ECO:0000259" key="13">
    <source>
        <dbReference type="PROSITE" id="PS51900"/>
    </source>
</evidence>
<dbReference type="PANTHER" id="PTHR30349:SF81">
    <property type="entry name" value="TYROSINE RECOMBINASE XERC"/>
    <property type="match status" value="1"/>
</dbReference>
<comment type="subcellular location">
    <subcellularLocation>
        <location evidence="1 11">Cytoplasm</location>
    </subcellularLocation>
</comment>
<comment type="subunit">
    <text evidence="11">Forms a cyclic heterotetrameric complex composed of two molecules of XerC and two molecules of XerD.</text>
</comment>
<evidence type="ECO:0000256" key="6">
    <source>
        <dbReference type="ARBA" id="ARBA00022829"/>
    </source>
</evidence>
<feature type="active site" evidence="11">
    <location>
        <position position="176"/>
    </location>
</feature>
<dbReference type="GO" id="GO:0051301">
    <property type="term" value="P:cell division"/>
    <property type="evidence" value="ECO:0007669"/>
    <property type="project" value="UniProtKB-KW"/>
</dbReference>
<dbReference type="RefSeq" id="WP_155315159.1">
    <property type="nucleotide sequence ID" value="NZ_AP021874.1"/>
</dbReference>
<evidence type="ECO:0000256" key="9">
    <source>
        <dbReference type="ARBA" id="ARBA00023172"/>
    </source>
</evidence>
<evidence type="ECO:0000256" key="7">
    <source>
        <dbReference type="ARBA" id="ARBA00022908"/>
    </source>
</evidence>
<dbReference type="InterPro" id="IPR004107">
    <property type="entry name" value="Integrase_SAM-like_N"/>
</dbReference>
<dbReference type="OrthoDB" id="9801717at2"/>
<dbReference type="InterPro" id="IPR011932">
    <property type="entry name" value="Recomb_XerD"/>
</dbReference>
<keyword evidence="7 11" id="KW-0229">DNA integration</keyword>
<dbReference type="InterPro" id="IPR011010">
    <property type="entry name" value="DNA_brk_join_enz"/>
</dbReference>
<evidence type="ECO:0000313" key="14">
    <source>
        <dbReference type="EMBL" id="BBO66833.1"/>
    </source>
</evidence>
<dbReference type="CDD" id="cd00798">
    <property type="entry name" value="INT_XerDC_C"/>
    <property type="match status" value="1"/>
</dbReference>
<dbReference type="InterPro" id="IPR050090">
    <property type="entry name" value="Tyrosine_recombinase_XerCD"/>
</dbReference>
<comment type="function">
    <text evidence="11">Site-specific tyrosine recombinase, which acts by catalyzing the cutting and rejoining of the recombining DNA molecules. The XerC-XerD complex is essential to convert dimers of the bacterial chromosome into monomers to permit their segregation at cell division. It also contributes to the segregational stability of plasmids.</text>
</comment>
<name>A0A5K7YDW2_9BACT</name>
<proteinExistence type="inferred from homology"/>
<dbReference type="Pfam" id="PF00589">
    <property type="entry name" value="Phage_integrase"/>
    <property type="match status" value="1"/>
</dbReference>
<sequence length="301" mass="33921">MDCNPDYRQRMEQYQTFLVVEKGLSEKTINAYRRDLIEFGRFLKKQKASTVSGIDTGLILSYLIHLRARGLSARSRARHLVSLRGFFKFLTHEKIIENNPTLQVDLPKTGMHLPDVLTVADVEALMATPDLGRPEGLRDAAMLELLYGAGLRVSELILLEMTGVNQEAGFVRVFGKGARERVVPVGRVALAAIRKYVDQSRPLLLKNRSSAYLFVTRRGGPMTRQSFWHLIGRYGRLAGLNKKVTPHSLRHSFATHLLEGGADLRAVQMMLGHADIATTQIYTHVAQRQLVEAHKKYHPRG</sequence>
<dbReference type="SUPFAM" id="SSF47823">
    <property type="entry name" value="lambda integrase-like, N-terminal domain"/>
    <property type="match status" value="1"/>
</dbReference>
<dbReference type="NCBIfam" id="TIGR02225">
    <property type="entry name" value="recomb_XerD"/>
    <property type="match status" value="1"/>
</dbReference>
<dbReference type="GO" id="GO:0009037">
    <property type="term" value="F:tyrosine-based site-specific recombinase activity"/>
    <property type="evidence" value="ECO:0007669"/>
    <property type="project" value="UniProtKB-UniRule"/>
</dbReference>
<dbReference type="GO" id="GO:0006313">
    <property type="term" value="P:DNA transposition"/>
    <property type="evidence" value="ECO:0007669"/>
    <property type="project" value="UniProtKB-UniRule"/>
</dbReference>
<dbReference type="PANTHER" id="PTHR30349">
    <property type="entry name" value="PHAGE INTEGRASE-RELATED"/>
    <property type="match status" value="1"/>
</dbReference>
<dbReference type="EMBL" id="AP021874">
    <property type="protein sequence ID" value="BBO66833.1"/>
    <property type="molecule type" value="Genomic_DNA"/>
</dbReference>
<keyword evidence="4 11" id="KW-0963">Cytoplasm</keyword>
<dbReference type="GO" id="GO:0007059">
    <property type="term" value="P:chromosome segregation"/>
    <property type="evidence" value="ECO:0007669"/>
    <property type="project" value="UniProtKB-UniRule"/>
</dbReference>
<dbReference type="PROSITE" id="PS51900">
    <property type="entry name" value="CB"/>
    <property type="match status" value="1"/>
</dbReference>
<keyword evidence="9 11" id="KW-0233">DNA recombination</keyword>
<keyword evidence="15" id="KW-1185">Reference proteome</keyword>
<dbReference type="NCBIfam" id="NF001399">
    <property type="entry name" value="PRK00283.1"/>
    <property type="match status" value="1"/>
</dbReference>
<feature type="active site" evidence="11">
    <location>
        <position position="152"/>
    </location>
</feature>
<feature type="domain" description="Tyr recombinase" evidence="12">
    <location>
        <begin position="112"/>
        <end position="295"/>
    </location>
</feature>